<dbReference type="Gene3D" id="2.40.160.10">
    <property type="entry name" value="Porin"/>
    <property type="match status" value="1"/>
</dbReference>
<sequence length="438" mass="47580">MPQRCLLAGFIVMTKPKLSPFLTFILSTLPLSAMADLLSDSHLTLDSRTMYYNNDSGTSHTSQPVGKQLGEGLILTGKSGYTPGTLGFGVDAVGMLGTKLYGPTGNNINTGLFPQHSDNSAPATFGSARFAAKAKIHRTVARAGYQQLNLPVIHTNAGRLFPAFYRGYTLHSEDISHLTLDAGFIDRVQGRNQTHYQPLKSTGKATGSSSGFSYAGGRYTPINALALSYYYARLNNFYQQHFFGAVASSPLGRGVLTADTRYFLSRNDGERYGGNADNNALGGMLTYRIAGNSLGAGYQQLTGTGGFPYLDPGQSIDGVSTDTTGGSTGLLSESPLSKFKTAHERAWIVRYNLDLSRLGARGLSFNSSYVYGYHAMVSSKTGYQNEWVRTLGLSYRLPESVSKDMTVSWKNVTYRSNISGTHSQDQNILLLTWHYSIL</sequence>
<keyword evidence="7" id="KW-1185">Reference proteome</keyword>
<dbReference type="Proteomes" id="UP000195814">
    <property type="component" value="Chromosome"/>
</dbReference>
<keyword evidence="2" id="KW-0813">Transport</keyword>
<organism evidence="5 8">
    <name type="scientific">Tatumella citrea</name>
    <name type="common">Pantoea citrea</name>
    <dbReference type="NCBI Taxonomy" id="53336"/>
    <lineage>
        <taxon>Bacteria</taxon>
        <taxon>Pseudomonadati</taxon>
        <taxon>Pseudomonadota</taxon>
        <taxon>Gammaproteobacteria</taxon>
        <taxon>Enterobacterales</taxon>
        <taxon>Erwiniaceae</taxon>
        <taxon>Tatumella</taxon>
    </lineage>
</organism>
<dbReference type="PANTHER" id="PTHR34596">
    <property type="entry name" value="CHITOPORIN"/>
    <property type="match status" value="1"/>
</dbReference>
<keyword evidence="3 4" id="KW-0732">Signal</keyword>
<dbReference type="Proteomes" id="UP000195729">
    <property type="component" value="Chromosome"/>
</dbReference>
<dbReference type="EMBL" id="CP015581">
    <property type="protein sequence ID" value="ARU98575.1"/>
    <property type="molecule type" value="Genomic_DNA"/>
</dbReference>
<name>A0A1Y0LL41_TATCI</name>
<evidence type="ECO:0000256" key="2">
    <source>
        <dbReference type="ARBA" id="ARBA00022448"/>
    </source>
</evidence>
<evidence type="ECO:0000313" key="6">
    <source>
        <dbReference type="EMBL" id="ARU98575.1"/>
    </source>
</evidence>
<comment type="similarity">
    <text evidence="1">Belongs to the outer membrane porin (Opr) (TC 1.B.25) family.</text>
</comment>
<evidence type="ECO:0000256" key="1">
    <source>
        <dbReference type="ARBA" id="ARBA00009075"/>
    </source>
</evidence>
<protein>
    <recommendedName>
        <fullName evidence="9">Porin</fullName>
    </recommendedName>
</protein>
<feature type="signal peptide" evidence="4">
    <location>
        <begin position="1"/>
        <end position="35"/>
    </location>
</feature>
<dbReference type="InterPro" id="IPR023614">
    <property type="entry name" value="Porin_dom_sf"/>
</dbReference>
<dbReference type="AlphaFoldDB" id="A0A1Y0LL41"/>
<evidence type="ECO:0008006" key="9">
    <source>
        <dbReference type="Google" id="ProtNLM"/>
    </source>
</evidence>
<dbReference type="KEGG" id="tci:A7K98_12655"/>
<proteinExistence type="inferred from homology"/>
<dbReference type="Pfam" id="PF03573">
    <property type="entry name" value="OprD"/>
    <property type="match status" value="1"/>
</dbReference>
<accession>A0A1Y0LL41</accession>
<dbReference type="PANTHER" id="PTHR34596:SF2">
    <property type="entry name" value="CHITOPORIN"/>
    <property type="match status" value="1"/>
</dbReference>
<evidence type="ECO:0000256" key="3">
    <source>
        <dbReference type="ARBA" id="ARBA00022729"/>
    </source>
</evidence>
<dbReference type="InterPro" id="IPR005318">
    <property type="entry name" value="OM_porin_bac"/>
</dbReference>
<feature type="chain" id="PRO_5012756195" description="Porin" evidence="4">
    <location>
        <begin position="36"/>
        <end position="438"/>
    </location>
</feature>
<evidence type="ECO:0000313" key="8">
    <source>
        <dbReference type="Proteomes" id="UP000195814"/>
    </source>
</evidence>
<evidence type="ECO:0000313" key="7">
    <source>
        <dbReference type="Proteomes" id="UP000195729"/>
    </source>
</evidence>
<dbReference type="EMBL" id="CP015579">
    <property type="protein sequence ID" value="ARU94537.1"/>
    <property type="molecule type" value="Genomic_DNA"/>
</dbReference>
<evidence type="ECO:0000256" key="4">
    <source>
        <dbReference type="SAM" id="SignalP"/>
    </source>
</evidence>
<dbReference type="GO" id="GO:0015288">
    <property type="term" value="F:porin activity"/>
    <property type="evidence" value="ECO:0007669"/>
    <property type="project" value="TreeGrafter"/>
</dbReference>
<evidence type="ECO:0000313" key="5">
    <source>
        <dbReference type="EMBL" id="ARU94537.1"/>
    </source>
</evidence>
<dbReference type="GO" id="GO:0016020">
    <property type="term" value="C:membrane"/>
    <property type="evidence" value="ECO:0007669"/>
    <property type="project" value="InterPro"/>
</dbReference>
<gene>
    <name evidence="5" type="ORF">A7K98_12655</name>
    <name evidence="6" type="ORF">A7K99_12645</name>
</gene>
<reference evidence="7 8" key="1">
    <citation type="submission" date="2016-05" db="EMBL/GenBank/DDBJ databases">
        <title>Complete genome sequence of two 2,5-diketo-D-glunonic acid producing strain Tatumella citrea.</title>
        <authorList>
            <person name="Duan C."/>
            <person name="Yang J."/>
            <person name="Yang S."/>
        </authorList>
    </citation>
    <scope>NUCLEOTIDE SEQUENCE [LARGE SCALE GENOMIC DNA]</scope>
    <source>
        <strain evidence="6 7">ATCC 39140</strain>
        <strain evidence="5 8">DSM 13699</strain>
    </source>
</reference>